<dbReference type="PANTHER" id="PTHR23291:SF50">
    <property type="entry name" value="PROTEIN LIFEGUARD 4"/>
    <property type="match status" value="1"/>
</dbReference>
<dbReference type="EMBL" id="CP041186">
    <property type="protein sequence ID" value="QDG54132.1"/>
    <property type="molecule type" value="Genomic_DNA"/>
</dbReference>
<dbReference type="GO" id="GO:0005886">
    <property type="term" value="C:plasma membrane"/>
    <property type="evidence" value="ECO:0007669"/>
    <property type="project" value="TreeGrafter"/>
</dbReference>
<evidence type="ECO:0000256" key="2">
    <source>
        <dbReference type="ARBA" id="ARBA00010350"/>
    </source>
</evidence>
<dbReference type="OrthoDB" id="5177430at2"/>
<comment type="similarity">
    <text evidence="2 6">Belongs to the BI1 family.</text>
</comment>
<evidence type="ECO:0000256" key="5">
    <source>
        <dbReference type="ARBA" id="ARBA00023136"/>
    </source>
</evidence>
<evidence type="ECO:0000256" key="3">
    <source>
        <dbReference type="ARBA" id="ARBA00022692"/>
    </source>
</evidence>
<reference evidence="7 8" key="1">
    <citation type="submission" date="2019-06" db="EMBL/GenBank/DDBJ databases">
        <title>Persicimonas caeni gen. nov., sp. nov., a predatory bacterium isolated from solar saltern.</title>
        <authorList>
            <person name="Wang S."/>
        </authorList>
    </citation>
    <scope>NUCLEOTIDE SEQUENCE [LARGE SCALE GENOMIC DNA]</scope>
    <source>
        <strain evidence="7 8">YN101</strain>
    </source>
</reference>
<comment type="subcellular location">
    <subcellularLocation>
        <location evidence="1">Membrane</location>
        <topology evidence="1">Multi-pass membrane protein</topology>
    </subcellularLocation>
</comment>
<name>A0A4Y6Q0U2_PERCE</name>
<dbReference type="PANTHER" id="PTHR23291">
    <property type="entry name" value="BAX INHIBITOR-RELATED"/>
    <property type="match status" value="1"/>
</dbReference>
<dbReference type="Proteomes" id="UP000315995">
    <property type="component" value="Chromosome"/>
</dbReference>
<feature type="transmembrane region" description="Helical" evidence="6">
    <location>
        <begin position="128"/>
        <end position="149"/>
    </location>
</feature>
<feature type="transmembrane region" description="Helical" evidence="6">
    <location>
        <begin position="215"/>
        <end position="233"/>
    </location>
</feature>
<evidence type="ECO:0000256" key="4">
    <source>
        <dbReference type="ARBA" id="ARBA00022989"/>
    </source>
</evidence>
<accession>A0A5B8YFK3</accession>
<dbReference type="InterPro" id="IPR006214">
    <property type="entry name" value="Bax_inhibitor_1-related"/>
</dbReference>
<proteinExistence type="inferred from homology"/>
<feature type="transmembrane region" description="Helical" evidence="6">
    <location>
        <begin position="98"/>
        <end position="122"/>
    </location>
</feature>
<keyword evidence="5 6" id="KW-0472">Membrane</keyword>
<keyword evidence="3 6" id="KW-0812">Transmembrane</keyword>
<evidence type="ECO:0000256" key="6">
    <source>
        <dbReference type="RuleBase" id="RU004379"/>
    </source>
</evidence>
<feature type="transmembrane region" description="Helical" evidence="6">
    <location>
        <begin position="37"/>
        <end position="57"/>
    </location>
</feature>
<feature type="transmembrane region" description="Helical" evidence="6">
    <location>
        <begin position="156"/>
        <end position="178"/>
    </location>
</feature>
<evidence type="ECO:0000256" key="1">
    <source>
        <dbReference type="ARBA" id="ARBA00004141"/>
    </source>
</evidence>
<gene>
    <name evidence="7" type="ORF">FIV42_26330</name>
</gene>
<feature type="transmembrane region" description="Helical" evidence="6">
    <location>
        <begin position="69"/>
        <end position="86"/>
    </location>
</feature>
<feature type="transmembrane region" description="Helical" evidence="6">
    <location>
        <begin position="184"/>
        <end position="203"/>
    </location>
</feature>
<sequence length="239" mass="26196">MNYDDNSYAATAARHYQTVADADVTTRVEFIRRTYSHLAGAIAALVGIEALLFAANIDQILVPLMFSTQYSWLIVLGLFMVVGHFANKWAMNPGSKPMQYAGLGAYVLIQAIIFLPLISLGLHVQPTAIPAAAIVTLVVFAALTALVFISKQDFSFMRIALQVAGFLALGGIVVSIIFGFTLGVWFSVFMIGLAAGYILYYTGNVLHHYQTDQHVAASLALFSAVALMFWYVLRIFLRE</sequence>
<organism evidence="7 8">
    <name type="scientific">Persicimonas caeni</name>
    <dbReference type="NCBI Taxonomy" id="2292766"/>
    <lineage>
        <taxon>Bacteria</taxon>
        <taxon>Deltaproteobacteria</taxon>
        <taxon>Bradymonadales</taxon>
        <taxon>Bradymonadaceae</taxon>
        <taxon>Persicimonas</taxon>
    </lineage>
</organism>
<evidence type="ECO:0000313" key="8">
    <source>
        <dbReference type="Proteomes" id="UP000315995"/>
    </source>
</evidence>
<dbReference type="Pfam" id="PF01027">
    <property type="entry name" value="Bax1-I"/>
    <property type="match status" value="1"/>
</dbReference>
<keyword evidence="8" id="KW-1185">Reference proteome</keyword>
<keyword evidence="4 6" id="KW-1133">Transmembrane helix</keyword>
<dbReference type="AlphaFoldDB" id="A0A4Y6Q0U2"/>
<accession>A0A4Y6Q0U2</accession>
<evidence type="ECO:0000313" key="7">
    <source>
        <dbReference type="EMBL" id="QDG54132.1"/>
    </source>
</evidence>
<dbReference type="RefSeq" id="WP_141200577.1">
    <property type="nucleotide sequence ID" value="NZ_CP041186.1"/>
</dbReference>
<protein>
    <submittedName>
        <fullName evidence="7">Permease</fullName>
    </submittedName>
</protein>